<dbReference type="Proteomes" id="UP000313066">
    <property type="component" value="Unassembled WGS sequence"/>
</dbReference>
<evidence type="ECO:0000259" key="11">
    <source>
        <dbReference type="Pfam" id="PF02518"/>
    </source>
</evidence>
<keyword evidence="7" id="KW-0067">ATP-binding</keyword>
<feature type="transmembrane region" description="Helical" evidence="10">
    <location>
        <begin position="115"/>
        <end position="134"/>
    </location>
</feature>
<dbReference type="GO" id="GO:0016020">
    <property type="term" value="C:membrane"/>
    <property type="evidence" value="ECO:0007669"/>
    <property type="project" value="InterPro"/>
</dbReference>
<dbReference type="PANTHER" id="PTHR24421">
    <property type="entry name" value="NITRATE/NITRITE SENSOR PROTEIN NARX-RELATED"/>
    <property type="match status" value="1"/>
</dbReference>
<dbReference type="InterPro" id="IPR003594">
    <property type="entry name" value="HATPase_dom"/>
</dbReference>
<dbReference type="AlphaFoldDB" id="A0A5N6C449"/>
<name>A0A5N6C449_9ACTN</name>
<dbReference type="SUPFAM" id="SSF55874">
    <property type="entry name" value="ATPase domain of HSP90 chaperone/DNA topoisomerase II/histidine kinase"/>
    <property type="match status" value="1"/>
</dbReference>
<evidence type="ECO:0000256" key="2">
    <source>
        <dbReference type="ARBA" id="ARBA00012438"/>
    </source>
</evidence>
<comment type="catalytic activity">
    <reaction evidence="1">
        <text>ATP + protein L-histidine = ADP + protein N-phospho-L-histidine.</text>
        <dbReference type="EC" id="2.7.13.3"/>
    </reaction>
</comment>
<dbReference type="InterPro" id="IPR050482">
    <property type="entry name" value="Sensor_HK_TwoCompSys"/>
</dbReference>
<dbReference type="EC" id="2.7.13.3" evidence="2"/>
<comment type="caution">
    <text evidence="13">The sequence shown here is derived from an EMBL/GenBank/DDBJ whole genome shotgun (WGS) entry which is preliminary data.</text>
</comment>
<dbReference type="GO" id="GO:0005524">
    <property type="term" value="F:ATP binding"/>
    <property type="evidence" value="ECO:0007669"/>
    <property type="project" value="UniProtKB-KW"/>
</dbReference>
<organism evidence="13 14">
    <name type="scientific">Microbispora catharanthi</name>
    <dbReference type="NCBI Taxonomy" id="1712871"/>
    <lineage>
        <taxon>Bacteria</taxon>
        <taxon>Bacillati</taxon>
        <taxon>Actinomycetota</taxon>
        <taxon>Actinomycetes</taxon>
        <taxon>Streptosporangiales</taxon>
        <taxon>Streptosporangiaceae</taxon>
        <taxon>Microbispora</taxon>
    </lineage>
</organism>
<dbReference type="PANTHER" id="PTHR24421:SF10">
    <property type="entry name" value="NITRATE_NITRITE SENSOR PROTEIN NARQ"/>
    <property type="match status" value="1"/>
</dbReference>
<evidence type="ECO:0000259" key="12">
    <source>
        <dbReference type="Pfam" id="PF07730"/>
    </source>
</evidence>
<evidence type="ECO:0000313" key="13">
    <source>
        <dbReference type="EMBL" id="KAB8187469.1"/>
    </source>
</evidence>
<keyword evidence="4" id="KW-0808">Transferase</keyword>
<feature type="domain" description="Signal transduction histidine kinase subgroup 3 dimerisation and phosphoacceptor" evidence="12">
    <location>
        <begin position="182"/>
        <end position="244"/>
    </location>
</feature>
<dbReference type="Pfam" id="PF02518">
    <property type="entry name" value="HATPase_c"/>
    <property type="match status" value="1"/>
</dbReference>
<dbReference type="GO" id="GO:0000155">
    <property type="term" value="F:phosphorelay sensor kinase activity"/>
    <property type="evidence" value="ECO:0007669"/>
    <property type="project" value="InterPro"/>
</dbReference>
<dbReference type="EMBL" id="VDMA02000002">
    <property type="protein sequence ID" value="KAB8187469.1"/>
    <property type="molecule type" value="Genomic_DNA"/>
</dbReference>
<dbReference type="InterPro" id="IPR011712">
    <property type="entry name" value="Sig_transdc_His_kin_sub3_dim/P"/>
</dbReference>
<sequence>MAVWRAAWAGPGGEPRRLEPLDALFAAVLGVLAALGSASALSERGLRLDAAGYALVAVAAAGLVARRAWPLAALATTFTATIAFLARGHPYAPVLELTSVAVYSVAAWRPERVSAAALAAVAVAYLSFSSWTAAPAAPEMGVPALAALWLLAPWAAGVAVRAYRRVRARAAEAERLGHVQEERLRMAREVHDIVGHSLAVINMQAGVALHVLHRRPERAEESLRAVREVSAQALEELRVALRTLPGTLDQGLAPAPGLERVPEIVEAVRRGGLPVNLVVEGARRRVPVAVDLAGYRIVQESLTNVVRHAGASRADVRVTYGPDTVSVTVTDDGTGRPGHDGDVRGGGHGAGQGGGHGLPGMRERAASVGGALEAGPCPGGGFRVLAVLPCEPRAGGGTRG</sequence>
<evidence type="ECO:0000256" key="1">
    <source>
        <dbReference type="ARBA" id="ARBA00000085"/>
    </source>
</evidence>
<feature type="transmembrane region" description="Helical" evidence="10">
    <location>
        <begin position="23"/>
        <end position="41"/>
    </location>
</feature>
<proteinExistence type="predicted"/>
<feature type="transmembrane region" description="Helical" evidence="10">
    <location>
        <begin position="89"/>
        <end position="108"/>
    </location>
</feature>
<feature type="compositionally biased region" description="Gly residues" evidence="9">
    <location>
        <begin position="346"/>
        <end position="358"/>
    </location>
</feature>
<evidence type="ECO:0000256" key="10">
    <source>
        <dbReference type="SAM" id="Phobius"/>
    </source>
</evidence>
<feature type="compositionally biased region" description="Basic and acidic residues" evidence="9">
    <location>
        <begin position="333"/>
        <end position="345"/>
    </location>
</feature>
<evidence type="ECO:0000256" key="3">
    <source>
        <dbReference type="ARBA" id="ARBA00022553"/>
    </source>
</evidence>
<evidence type="ECO:0000256" key="6">
    <source>
        <dbReference type="ARBA" id="ARBA00022777"/>
    </source>
</evidence>
<dbReference type="InterPro" id="IPR036890">
    <property type="entry name" value="HATPase_C_sf"/>
</dbReference>
<dbReference type="CDD" id="cd16917">
    <property type="entry name" value="HATPase_UhpB-NarQ-NarX-like"/>
    <property type="match status" value="1"/>
</dbReference>
<feature type="region of interest" description="Disordered" evidence="9">
    <location>
        <begin position="325"/>
        <end position="362"/>
    </location>
</feature>
<keyword evidence="10" id="KW-0472">Membrane</keyword>
<dbReference type="Pfam" id="PF07730">
    <property type="entry name" value="HisKA_3"/>
    <property type="match status" value="1"/>
</dbReference>
<evidence type="ECO:0000256" key="9">
    <source>
        <dbReference type="SAM" id="MobiDB-lite"/>
    </source>
</evidence>
<keyword evidence="10" id="KW-1133">Transmembrane helix</keyword>
<feature type="domain" description="Histidine kinase/HSP90-like ATPase" evidence="11">
    <location>
        <begin position="295"/>
        <end position="390"/>
    </location>
</feature>
<keyword evidence="3" id="KW-0597">Phosphoprotein</keyword>
<evidence type="ECO:0000313" key="14">
    <source>
        <dbReference type="Proteomes" id="UP000313066"/>
    </source>
</evidence>
<dbReference type="Gene3D" id="3.30.565.10">
    <property type="entry name" value="Histidine kinase-like ATPase, C-terminal domain"/>
    <property type="match status" value="1"/>
</dbReference>
<keyword evidence="5" id="KW-0547">Nucleotide-binding</keyword>
<feature type="transmembrane region" description="Helical" evidence="10">
    <location>
        <begin position="140"/>
        <end position="160"/>
    </location>
</feature>
<accession>A0A5N6C449</accession>
<evidence type="ECO:0000256" key="5">
    <source>
        <dbReference type="ARBA" id="ARBA00022741"/>
    </source>
</evidence>
<keyword evidence="14" id="KW-1185">Reference proteome</keyword>
<dbReference type="Gene3D" id="1.20.5.1930">
    <property type="match status" value="1"/>
</dbReference>
<gene>
    <name evidence="13" type="ORF">FH610_005460</name>
</gene>
<protein>
    <recommendedName>
        <fullName evidence="2">histidine kinase</fullName>
        <ecNumber evidence="2">2.7.13.3</ecNumber>
    </recommendedName>
</protein>
<reference evidence="13 14" key="1">
    <citation type="submission" date="2019-10" db="EMBL/GenBank/DDBJ databases">
        <title>Nonomuraea sp. nov., isolated from Phyllanthus amarus.</title>
        <authorList>
            <person name="Klykleung N."/>
            <person name="Tanasupawat S."/>
        </authorList>
    </citation>
    <scope>NUCLEOTIDE SEQUENCE [LARGE SCALE GENOMIC DNA]</scope>
    <source>
        <strain evidence="13 14">CR1-09</strain>
    </source>
</reference>
<keyword evidence="10" id="KW-0812">Transmembrane</keyword>
<evidence type="ECO:0000256" key="4">
    <source>
        <dbReference type="ARBA" id="ARBA00022679"/>
    </source>
</evidence>
<keyword evidence="8" id="KW-0902">Two-component regulatory system</keyword>
<evidence type="ECO:0000256" key="7">
    <source>
        <dbReference type="ARBA" id="ARBA00022840"/>
    </source>
</evidence>
<dbReference type="GO" id="GO:0046983">
    <property type="term" value="F:protein dimerization activity"/>
    <property type="evidence" value="ECO:0007669"/>
    <property type="project" value="InterPro"/>
</dbReference>
<evidence type="ECO:0000256" key="8">
    <source>
        <dbReference type="ARBA" id="ARBA00023012"/>
    </source>
</evidence>
<keyword evidence="6 13" id="KW-0418">Kinase</keyword>